<feature type="chain" id="PRO_5003241130" description="Hexosyltransferase" evidence="11">
    <location>
        <begin position="19"/>
        <end position="323"/>
    </location>
</feature>
<gene>
    <name evidence="12" type="ORF">DAPPUDRAFT_241308</name>
</gene>
<sequence>MRLPIFLALLAIAKTQLSQNHFYKKLNVINEERRIISSLVVPSLINTPYPGVANYTLYETARLGLLISNANSIVPEFGPVLNAVTSLNYPITIKRCGDIEQRRQSAFIAVISAADNFEKREKIRQTWKSHIDFVRKFKLFNIQFSFILGQSEDAFTQRKIQEESKTHDDIIQFEMLDTHRNLPLKMAGLFNWVNTICPKLDFLLKLDDEMYLNVHVLANFVNTYRQLGKMTIFGQSPRKGYPFINNWGPQRSGMHEIALEEWPWNTYPNYVNGPAYLIHQTAILPLLAAIQTTPIMPFEDIYITGICSEKAGVVTQYSSGYNR</sequence>
<dbReference type="STRING" id="6669.E9GDY0"/>
<keyword evidence="8 10" id="KW-0333">Golgi apparatus</keyword>
<dbReference type="EC" id="2.4.1.-" evidence="10"/>
<evidence type="ECO:0000256" key="4">
    <source>
        <dbReference type="ARBA" id="ARBA00022679"/>
    </source>
</evidence>
<dbReference type="HOGENOM" id="CLU_036849_6_0_1"/>
<keyword evidence="7" id="KW-1133">Transmembrane helix</keyword>
<dbReference type="GO" id="GO:0000139">
    <property type="term" value="C:Golgi membrane"/>
    <property type="evidence" value="ECO:0000318"/>
    <property type="project" value="GO_Central"/>
</dbReference>
<dbReference type="GO" id="GO:0006493">
    <property type="term" value="P:protein O-linked glycosylation"/>
    <property type="evidence" value="ECO:0000318"/>
    <property type="project" value="GO_Central"/>
</dbReference>
<dbReference type="Gene3D" id="3.90.550.50">
    <property type="match status" value="1"/>
</dbReference>
<evidence type="ECO:0000256" key="6">
    <source>
        <dbReference type="ARBA" id="ARBA00022968"/>
    </source>
</evidence>
<evidence type="ECO:0000313" key="12">
    <source>
        <dbReference type="EMBL" id="EFX82405.1"/>
    </source>
</evidence>
<evidence type="ECO:0000256" key="5">
    <source>
        <dbReference type="ARBA" id="ARBA00022692"/>
    </source>
</evidence>
<reference evidence="12 13" key="1">
    <citation type="journal article" date="2011" name="Science">
        <title>The ecoresponsive genome of Daphnia pulex.</title>
        <authorList>
            <person name="Colbourne J.K."/>
            <person name="Pfrender M.E."/>
            <person name="Gilbert D."/>
            <person name="Thomas W.K."/>
            <person name="Tucker A."/>
            <person name="Oakley T.H."/>
            <person name="Tokishita S."/>
            <person name="Aerts A."/>
            <person name="Arnold G.J."/>
            <person name="Basu M.K."/>
            <person name="Bauer D.J."/>
            <person name="Caceres C.E."/>
            <person name="Carmel L."/>
            <person name="Casola C."/>
            <person name="Choi J.H."/>
            <person name="Detter J.C."/>
            <person name="Dong Q."/>
            <person name="Dusheyko S."/>
            <person name="Eads B.D."/>
            <person name="Frohlich T."/>
            <person name="Geiler-Samerotte K.A."/>
            <person name="Gerlach D."/>
            <person name="Hatcher P."/>
            <person name="Jogdeo S."/>
            <person name="Krijgsveld J."/>
            <person name="Kriventseva E.V."/>
            <person name="Kultz D."/>
            <person name="Laforsch C."/>
            <person name="Lindquist E."/>
            <person name="Lopez J."/>
            <person name="Manak J.R."/>
            <person name="Muller J."/>
            <person name="Pangilinan J."/>
            <person name="Patwardhan R.P."/>
            <person name="Pitluck S."/>
            <person name="Pritham E.J."/>
            <person name="Rechtsteiner A."/>
            <person name="Rho M."/>
            <person name="Rogozin I.B."/>
            <person name="Sakarya O."/>
            <person name="Salamov A."/>
            <person name="Schaack S."/>
            <person name="Shapiro H."/>
            <person name="Shiga Y."/>
            <person name="Skalitzky C."/>
            <person name="Smith Z."/>
            <person name="Souvorov A."/>
            <person name="Sung W."/>
            <person name="Tang Z."/>
            <person name="Tsuchiya D."/>
            <person name="Tu H."/>
            <person name="Vos H."/>
            <person name="Wang M."/>
            <person name="Wolf Y.I."/>
            <person name="Yamagata H."/>
            <person name="Yamada T."/>
            <person name="Ye Y."/>
            <person name="Shaw J.R."/>
            <person name="Andrews J."/>
            <person name="Crease T.J."/>
            <person name="Tang H."/>
            <person name="Lucas S.M."/>
            <person name="Robertson H.M."/>
            <person name="Bork P."/>
            <person name="Koonin E.V."/>
            <person name="Zdobnov E.M."/>
            <person name="Grigoriev I.V."/>
            <person name="Lynch M."/>
            <person name="Boore J.L."/>
        </authorList>
    </citation>
    <scope>NUCLEOTIDE SEQUENCE [LARGE SCALE GENOMIC DNA]</scope>
</reference>
<evidence type="ECO:0000256" key="7">
    <source>
        <dbReference type="ARBA" id="ARBA00022989"/>
    </source>
</evidence>
<dbReference type="KEGG" id="dpx:DAPPUDRAFT_241308"/>
<evidence type="ECO:0000256" key="11">
    <source>
        <dbReference type="SAM" id="SignalP"/>
    </source>
</evidence>
<keyword evidence="5" id="KW-0812">Transmembrane</keyword>
<evidence type="ECO:0000256" key="8">
    <source>
        <dbReference type="ARBA" id="ARBA00023034"/>
    </source>
</evidence>
<dbReference type="OrthoDB" id="6374241at2759"/>
<comment type="subcellular location">
    <subcellularLocation>
        <location evidence="1 10">Golgi apparatus membrane</location>
        <topology evidence="1 10">Single-pass type II membrane protein</topology>
    </subcellularLocation>
</comment>
<dbReference type="InterPro" id="IPR002659">
    <property type="entry name" value="Glyco_trans_31"/>
</dbReference>
<dbReference type="PhylomeDB" id="E9GDY0"/>
<comment type="similarity">
    <text evidence="2 10">Belongs to the glycosyltransferase 31 family.</text>
</comment>
<dbReference type="PANTHER" id="PTHR11214">
    <property type="entry name" value="BETA-1,3-N-ACETYLGLUCOSAMINYLTRANSFERASE"/>
    <property type="match status" value="1"/>
</dbReference>
<dbReference type="GO" id="GO:0016757">
    <property type="term" value="F:glycosyltransferase activity"/>
    <property type="evidence" value="ECO:0000318"/>
    <property type="project" value="GO_Central"/>
</dbReference>
<dbReference type="Pfam" id="PF01762">
    <property type="entry name" value="Galactosyl_T"/>
    <property type="match status" value="1"/>
</dbReference>
<keyword evidence="3 10" id="KW-0328">Glycosyltransferase</keyword>
<keyword evidence="11" id="KW-0732">Signal</keyword>
<evidence type="ECO:0000313" key="13">
    <source>
        <dbReference type="Proteomes" id="UP000000305"/>
    </source>
</evidence>
<dbReference type="AlphaFoldDB" id="E9GDY0"/>
<dbReference type="Proteomes" id="UP000000305">
    <property type="component" value="Unassembled WGS sequence"/>
</dbReference>
<dbReference type="eggNOG" id="KOG2287">
    <property type="taxonomic scope" value="Eukaryota"/>
</dbReference>
<organism evidence="12 13">
    <name type="scientific">Daphnia pulex</name>
    <name type="common">Water flea</name>
    <dbReference type="NCBI Taxonomy" id="6669"/>
    <lineage>
        <taxon>Eukaryota</taxon>
        <taxon>Metazoa</taxon>
        <taxon>Ecdysozoa</taxon>
        <taxon>Arthropoda</taxon>
        <taxon>Crustacea</taxon>
        <taxon>Branchiopoda</taxon>
        <taxon>Diplostraca</taxon>
        <taxon>Cladocera</taxon>
        <taxon>Anomopoda</taxon>
        <taxon>Daphniidae</taxon>
        <taxon>Daphnia</taxon>
    </lineage>
</organism>
<feature type="signal peptide" evidence="11">
    <location>
        <begin position="1"/>
        <end position="18"/>
    </location>
</feature>
<dbReference type="InParanoid" id="E9GDY0"/>
<evidence type="ECO:0000256" key="9">
    <source>
        <dbReference type="ARBA" id="ARBA00023136"/>
    </source>
</evidence>
<dbReference type="GO" id="GO:0016758">
    <property type="term" value="F:hexosyltransferase activity"/>
    <property type="evidence" value="ECO:0007669"/>
    <property type="project" value="InterPro"/>
</dbReference>
<keyword evidence="9" id="KW-0472">Membrane</keyword>
<keyword evidence="4" id="KW-0808">Transferase</keyword>
<evidence type="ECO:0000256" key="10">
    <source>
        <dbReference type="RuleBase" id="RU363063"/>
    </source>
</evidence>
<keyword evidence="13" id="KW-1185">Reference proteome</keyword>
<proteinExistence type="inferred from homology"/>
<accession>E9GDY0</accession>
<protein>
    <recommendedName>
        <fullName evidence="10">Hexosyltransferase</fullName>
        <ecNumber evidence="10">2.4.1.-</ecNumber>
    </recommendedName>
</protein>
<dbReference type="FunFam" id="3.90.550.50:FF:000057">
    <property type="entry name" value="Hexosyltransferase"/>
    <property type="match status" value="1"/>
</dbReference>
<dbReference type="OMA" id="CENSHYI"/>
<dbReference type="EMBL" id="GL732540">
    <property type="protein sequence ID" value="EFX82405.1"/>
    <property type="molecule type" value="Genomic_DNA"/>
</dbReference>
<evidence type="ECO:0000256" key="1">
    <source>
        <dbReference type="ARBA" id="ARBA00004323"/>
    </source>
</evidence>
<name>E9GDY0_DAPPU</name>
<keyword evidence="6" id="KW-0735">Signal-anchor</keyword>
<dbReference type="PANTHER" id="PTHR11214:SF334">
    <property type="entry name" value="HEXOSYLTRANSFERASE"/>
    <property type="match status" value="1"/>
</dbReference>
<evidence type="ECO:0000256" key="2">
    <source>
        <dbReference type="ARBA" id="ARBA00008661"/>
    </source>
</evidence>
<evidence type="ECO:0000256" key="3">
    <source>
        <dbReference type="ARBA" id="ARBA00022676"/>
    </source>
</evidence>